<feature type="compositionally biased region" description="Gly residues" evidence="1">
    <location>
        <begin position="308"/>
        <end position="318"/>
    </location>
</feature>
<keyword evidence="4" id="KW-1185">Reference proteome</keyword>
<accession>A0A8E2AYB2</accession>
<evidence type="ECO:0000313" key="4">
    <source>
        <dbReference type="Proteomes" id="UP000250043"/>
    </source>
</evidence>
<dbReference type="EMBL" id="KV722403">
    <property type="protein sequence ID" value="OCH90485.1"/>
    <property type="molecule type" value="Genomic_DNA"/>
</dbReference>
<keyword evidence="2" id="KW-1133">Transmembrane helix</keyword>
<feature type="compositionally biased region" description="Pro residues" evidence="1">
    <location>
        <begin position="286"/>
        <end position="295"/>
    </location>
</feature>
<feature type="transmembrane region" description="Helical" evidence="2">
    <location>
        <begin position="95"/>
        <end position="118"/>
    </location>
</feature>
<reference evidence="3 4" key="1">
    <citation type="submission" date="2016-07" db="EMBL/GenBank/DDBJ databases">
        <title>Draft genome of the white-rot fungus Obba rivulosa 3A-2.</title>
        <authorList>
            <consortium name="DOE Joint Genome Institute"/>
            <person name="Miettinen O."/>
            <person name="Riley R."/>
            <person name="Acob R."/>
            <person name="Barry K."/>
            <person name="Cullen D."/>
            <person name="De Vries R."/>
            <person name="Hainaut M."/>
            <person name="Hatakka A."/>
            <person name="Henrissat B."/>
            <person name="Hilden K."/>
            <person name="Kuo R."/>
            <person name="Labutti K."/>
            <person name="Lipzen A."/>
            <person name="Makela M.R."/>
            <person name="Sandor L."/>
            <person name="Spatafora J.W."/>
            <person name="Grigoriev I.V."/>
            <person name="Hibbett D.S."/>
        </authorList>
    </citation>
    <scope>NUCLEOTIDE SEQUENCE [LARGE SCALE GENOMIC DNA]</scope>
    <source>
        <strain evidence="3 4">3A-2</strain>
    </source>
</reference>
<dbReference type="Proteomes" id="UP000250043">
    <property type="component" value="Unassembled WGS sequence"/>
</dbReference>
<feature type="region of interest" description="Disordered" evidence="1">
    <location>
        <begin position="280"/>
        <end position="347"/>
    </location>
</feature>
<protein>
    <submittedName>
        <fullName evidence="3">Uncharacterized protein</fullName>
    </submittedName>
</protein>
<evidence type="ECO:0000256" key="2">
    <source>
        <dbReference type="SAM" id="Phobius"/>
    </source>
</evidence>
<evidence type="ECO:0000313" key="3">
    <source>
        <dbReference type="EMBL" id="OCH90485.1"/>
    </source>
</evidence>
<keyword evidence="2" id="KW-0472">Membrane</keyword>
<dbReference type="AlphaFoldDB" id="A0A8E2AYB2"/>
<gene>
    <name evidence="3" type="ORF">OBBRIDRAFT_834980</name>
</gene>
<sequence>MSTRAPPVRVGDGPPAYAMVSRVYRSSLRPVVAVSECRRLPAPARVNASLSCSERNLRSVVADMDGACNPHFAARRAINAFRVLNYDKSHGEPKLATFAIVLGVIYAFGCGVEVWGVGAAATQNMMMIRLYAVLSVVSSLAVIGAGLMRVIIHFILKNDLINECTSLLKDGTVEFVFGFWGPVVEKNVSPQDVDNICKNAWSHDSFTEIIELIIELLLSLFFIAISYAYYQQMLDPTSAANTLRQPLHARASADEAAFPAHYNPPYLAYDPAARAPPYDAAYAPRYAPPPGPPPGLDAREPDTKPPGYGVGAGAGTGGDFKDAEGADDPFADFEGMSGPQTGAERRT</sequence>
<name>A0A8E2AYB2_9APHY</name>
<evidence type="ECO:0000256" key="1">
    <source>
        <dbReference type="SAM" id="MobiDB-lite"/>
    </source>
</evidence>
<feature type="transmembrane region" description="Helical" evidence="2">
    <location>
        <begin position="130"/>
        <end position="156"/>
    </location>
</feature>
<proteinExistence type="predicted"/>
<keyword evidence="2" id="KW-0812">Transmembrane</keyword>
<organism evidence="3 4">
    <name type="scientific">Obba rivulosa</name>
    <dbReference type="NCBI Taxonomy" id="1052685"/>
    <lineage>
        <taxon>Eukaryota</taxon>
        <taxon>Fungi</taxon>
        <taxon>Dikarya</taxon>
        <taxon>Basidiomycota</taxon>
        <taxon>Agaricomycotina</taxon>
        <taxon>Agaricomycetes</taxon>
        <taxon>Polyporales</taxon>
        <taxon>Gelatoporiaceae</taxon>
        <taxon>Obba</taxon>
    </lineage>
</organism>
<dbReference type="OrthoDB" id="3352285at2759"/>
<feature type="transmembrane region" description="Helical" evidence="2">
    <location>
        <begin position="209"/>
        <end position="230"/>
    </location>
</feature>